<dbReference type="SMART" id="SM00304">
    <property type="entry name" value="HAMP"/>
    <property type="match status" value="1"/>
</dbReference>
<dbReference type="Gene3D" id="3.30.565.10">
    <property type="entry name" value="Histidine kinase-like ATPase, C-terminal domain"/>
    <property type="match status" value="1"/>
</dbReference>
<dbReference type="AlphaFoldDB" id="A0A0F9XEG1"/>
<evidence type="ECO:0000256" key="10">
    <source>
        <dbReference type="ARBA" id="ARBA00022777"/>
    </source>
</evidence>
<comment type="catalytic activity">
    <reaction evidence="1">
        <text>ATP + protein L-histidine = ADP + protein N-phospho-L-histidine.</text>
        <dbReference type="EC" id="2.7.13.3"/>
    </reaction>
</comment>
<evidence type="ECO:0000256" key="13">
    <source>
        <dbReference type="ARBA" id="ARBA00023012"/>
    </source>
</evidence>
<feature type="domain" description="HAMP" evidence="17">
    <location>
        <begin position="182"/>
        <end position="233"/>
    </location>
</feature>
<keyword evidence="14 15" id="KW-0472">Membrane</keyword>
<dbReference type="EMBL" id="LAZR01000112">
    <property type="protein sequence ID" value="KKN90173.1"/>
    <property type="molecule type" value="Genomic_DNA"/>
</dbReference>
<evidence type="ECO:0000256" key="11">
    <source>
        <dbReference type="ARBA" id="ARBA00022840"/>
    </source>
</evidence>
<protein>
    <recommendedName>
        <fullName evidence="3">histidine kinase</fullName>
        <ecNumber evidence="3">2.7.13.3</ecNumber>
    </recommendedName>
</protein>
<evidence type="ECO:0000256" key="4">
    <source>
        <dbReference type="ARBA" id="ARBA00022475"/>
    </source>
</evidence>
<dbReference type="SMART" id="SM00388">
    <property type="entry name" value="HisKA"/>
    <property type="match status" value="1"/>
</dbReference>
<dbReference type="GO" id="GO:0005886">
    <property type="term" value="C:plasma membrane"/>
    <property type="evidence" value="ECO:0007669"/>
    <property type="project" value="UniProtKB-SubCell"/>
</dbReference>
<dbReference type="InterPro" id="IPR005467">
    <property type="entry name" value="His_kinase_dom"/>
</dbReference>
<evidence type="ECO:0000256" key="5">
    <source>
        <dbReference type="ARBA" id="ARBA00022519"/>
    </source>
</evidence>
<evidence type="ECO:0000313" key="18">
    <source>
        <dbReference type="EMBL" id="KKN90173.1"/>
    </source>
</evidence>
<dbReference type="GO" id="GO:0000155">
    <property type="term" value="F:phosphorelay sensor kinase activity"/>
    <property type="evidence" value="ECO:0007669"/>
    <property type="project" value="InterPro"/>
</dbReference>
<dbReference type="EC" id="2.7.13.3" evidence="3"/>
<dbReference type="InterPro" id="IPR003660">
    <property type="entry name" value="HAMP_dom"/>
</dbReference>
<evidence type="ECO:0000256" key="2">
    <source>
        <dbReference type="ARBA" id="ARBA00004429"/>
    </source>
</evidence>
<organism evidence="18">
    <name type="scientific">marine sediment metagenome</name>
    <dbReference type="NCBI Taxonomy" id="412755"/>
    <lineage>
        <taxon>unclassified sequences</taxon>
        <taxon>metagenomes</taxon>
        <taxon>ecological metagenomes</taxon>
    </lineage>
</organism>
<sequence length="442" mass="48989">MFFVWLKRYMPRGIYGRAALILLLPVVILQLVMTVIFAQRNYEGVTNQMTDTVLREVALVMQVVEAAPTVDTVSTAMQNQLAVLEMRVAPVSAAEIPSHNRMKWYDYSGRVMVARFKNKLPSFLRLDLTQPGAVHLYTRSRFGPLDIQFERRRISASNPHQLFVYTFSFGFLMTLISFVYLRNQLRPIKRLARAAEAFGRGRHVPYTPTGAVEVRAAGAAFVDMRARIERQIEQRTLMLSGVSHDLRTPLTRMRLGLAMIDEDDAEPLLQDVNDMQGMLDAFLDFAKGTAEGEAEALDPHALMQTAVEDAQRAGRNVTLLPPEGDGTGTVRLRRMAILRAVDNLISNAVRYGARAEVSVLLTDKTLRFRVEDDGPGIPEDLRTEAVRPFSRLDPARNQNSGSGGVGLGLAIATDIARAHGGTLRLGSSDSLGGLRADIIVAR</sequence>
<keyword evidence="5" id="KW-0997">Cell inner membrane</keyword>
<keyword evidence="11" id="KW-0067">ATP-binding</keyword>
<keyword evidence="6" id="KW-0597">Phosphoprotein</keyword>
<dbReference type="SUPFAM" id="SSF55874">
    <property type="entry name" value="ATPase domain of HSP90 chaperone/DNA topoisomerase II/histidine kinase"/>
    <property type="match status" value="1"/>
</dbReference>
<dbReference type="Pfam" id="PF00512">
    <property type="entry name" value="HisKA"/>
    <property type="match status" value="1"/>
</dbReference>
<dbReference type="CDD" id="cd06225">
    <property type="entry name" value="HAMP"/>
    <property type="match status" value="1"/>
</dbReference>
<evidence type="ECO:0000256" key="14">
    <source>
        <dbReference type="ARBA" id="ARBA00023136"/>
    </source>
</evidence>
<evidence type="ECO:0000256" key="15">
    <source>
        <dbReference type="SAM" id="Phobius"/>
    </source>
</evidence>
<dbReference type="Pfam" id="PF00672">
    <property type="entry name" value="HAMP"/>
    <property type="match status" value="1"/>
</dbReference>
<gene>
    <name evidence="18" type="ORF">LCGC14_0230050</name>
</gene>
<evidence type="ECO:0000256" key="6">
    <source>
        <dbReference type="ARBA" id="ARBA00022553"/>
    </source>
</evidence>
<comment type="caution">
    <text evidence="18">The sequence shown here is derived from an EMBL/GenBank/DDBJ whole genome shotgun (WGS) entry which is preliminary data.</text>
</comment>
<keyword evidence="4" id="KW-1003">Cell membrane</keyword>
<dbReference type="SMART" id="SM00387">
    <property type="entry name" value="HATPase_c"/>
    <property type="match status" value="1"/>
</dbReference>
<keyword evidence="13" id="KW-0902">Two-component regulatory system</keyword>
<dbReference type="PANTHER" id="PTHR44936">
    <property type="entry name" value="SENSOR PROTEIN CREC"/>
    <property type="match status" value="1"/>
</dbReference>
<dbReference type="Pfam" id="PF02518">
    <property type="entry name" value="HATPase_c"/>
    <property type="match status" value="1"/>
</dbReference>
<dbReference type="PROSITE" id="PS50885">
    <property type="entry name" value="HAMP"/>
    <property type="match status" value="1"/>
</dbReference>
<feature type="domain" description="Histidine kinase" evidence="16">
    <location>
        <begin position="241"/>
        <end position="442"/>
    </location>
</feature>
<evidence type="ECO:0000256" key="9">
    <source>
        <dbReference type="ARBA" id="ARBA00022741"/>
    </source>
</evidence>
<evidence type="ECO:0000259" key="17">
    <source>
        <dbReference type="PROSITE" id="PS50885"/>
    </source>
</evidence>
<keyword evidence="12 15" id="KW-1133">Transmembrane helix</keyword>
<proteinExistence type="predicted"/>
<dbReference type="InterPro" id="IPR036890">
    <property type="entry name" value="HATPase_C_sf"/>
</dbReference>
<dbReference type="InterPro" id="IPR003661">
    <property type="entry name" value="HisK_dim/P_dom"/>
</dbReference>
<dbReference type="PROSITE" id="PS50109">
    <property type="entry name" value="HIS_KIN"/>
    <property type="match status" value="1"/>
</dbReference>
<name>A0A0F9XEG1_9ZZZZ</name>
<dbReference type="InterPro" id="IPR003594">
    <property type="entry name" value="HATPase_dom"/>
</dbReference>
<dbReference type="GO" id="GO:0005524">
    <property type="term" value="F:ATP binding"/>
    <property type="evidence" value="ECO:0007669"/>
    <property type="project" value="UniProtKB-KW"/>
</dbReference>
<accession>A0A0F9XEG1</accession>
<evidence type="ECO:0000256" key="7">
    <source>
        <dbReference type="ARBA" id="ARBA00022679"/>
    </source>
</evidence>
<keyword evidence="7" id="KW-0808">Transferase</keyword>
<dbReference type="Gene3D" id="1.10.287.130">
    <property type="match status" value="1"/>
</dbReference>
<reference evidence="18" key="1">
    <citation type="journal article" date="2015" name="Nature">
        <title>Complex archaea that bridge the gap between prokaryotes and eukaryotes.</title>
        <authorList>
            <person name="Spang A."/>
            <person name="Saw J.H."/>
            <person name="Jorgensen S.L."/>
            <person name="Zaremba-Niedzwiedzka K."/>
            <person name="Martijn J."/>
            <person name="Lind A.E."/>
            <person name="van Eijk R."/>
            <person name="Schleper C."/>
            <person name="Guy L."/>
            <person name="Ettema T.J."/>
        </authorList>
    </citation>
    <scope>NUCLEOTIDE SEQUENCE</scope>
</reference>
<keyword evidence="8 15" id="KW-0812">Transmembrane</keyword>
<evidence type="ECO:0000256" key="12">
    <source>
        <dbReference type="ARBA" id="ARBA00022989"/>
    </source>
</evidence>
<dbReference type="PRINTS" id="PR00344">
    <property type="entry name" value="BCTRLSENSOR"/>
</dbReference>
<evidence type="ECO:0000259" key="16">
    <source>
        <dbReference type="PROSITE" id="PS50109"/>
    </source>
</evidence>
<keyword evidence="10" id="KW-0418">Kinase</keyword>
<evidence type="ECO:0000256" key="3">
    <source>
        <dbReference type="ARBA" id="ARBA00012438"/>
    </source>
</evidence>
<comment type="subcellular location">
    <subcellularLocation>
        <location evidence="2">Cell inner membrane</location>
        <topology evidence="2">Multi-pass membrane protein</topology>
    </subcellularLocation>
</comment>
<dbReference type="CDD" id="cd00082">
    <property type="entry name" value="HisKA"/>
    <property type="match status" value="1"/>
</dbReference>
<keyword evidence="9" id="KW-0547">Nucleotide-binding</keyword>
<evidence type="ECO:0000256" key="1">
    <source>
        <dbReference type="ARBA" id="ARBA00000085"/>
    </source>
</evidence>
<dbReference type="InterPro" id="IPR036097">
    <property type="entry name" value="HisK_dim/P_sf"/>
</dbReference>
<dbReference type="PANTHER" id="PTHR44936:SF5">
    <property type="entry name" value="SENSOR HISTIDINE KINASE ENVZ"/>
    <property type="match status" value="1"/>
</dbReference>
<dbReference type="InterPro" id="IPR050980">
    <property type="entry name" value="2C_sensor_his_kinase"/>
</dbReference>
<feature type="transmembrane region" description="Helical" evidence="15">
    <location>
        <begin position="162"/>
        <end position="181"/>
    </location>
</feature>
<dbReference type="SUPFAM" id="SSF47384">
    <property type="entry name" value="Homodimeric domain of signal transducing histidine kinase"/>
    <property type="match status" value="1"/>
</dbReference>
<evidence type="ECO:0000256" key="8">
    <source>
        <dbReference type="ARBA" id="ARBA00022692"/>
    </source>
</evidence>
<dbReference type="InterPro" id="IPR004358">
    <property type="entry name" value="Sig_transdc_His_kin-like_C"/>
</dbReference>